<organism evidence="6 7">
    <name type="scientific">Entomortierella chlamydospora</name>
    <dbReference type="NCBI Taxonomy" id="101097"/>
    <lineage>
        <taxon>Eukaryota</taxon>
        <taxon>Fungi</taxon>
        <taxon>Fungi incertae sedis</taxon>
        <taxon>Mucoromycota</taxon>
        <taxon>Mortierellomycotina</taxon>
        <taxon>Mortierellomycetes</taxon>
        <taxon>Mortierellales</taxon>
        <taxon>Mortierellaceae</taxon>
        <taxon>Entomortierella</taxon>
    </lineage>
</organism>
<comment type="caution">
    <text evidence="6">The sequence shown here is derived from an EMBL/GenBank/DDBJ whole genome shotgun (WGS) entry which is preliminary data.</text>
</comment>
<sequence length="181" mass="19711">MLDKHLTLFFLVDGEATSNVFPVEIESGKTVGGLKDAIKTALSPQFDDITAKDLTLWRVSIPITEDNDNIPILLNNVANKDKKKPGPATHLSKVFTSELPEETINIIVQRPPPVQAPVPVRALTPLPSYPSDDSRPSTPLSGDLRVDIKKITDKFFATGSPIATFLDEFVKGKHLLPTTSG</sequence>
<evidence type="ECO:0000313" key="6">
    <source>
        <dbReference type="EMBL" id="KAG0005725.1"/>
    </source>
</evidence>
<proteinExistence type="predicted"/>
<protein>
    <recommendedName>
        <fullName evidence="5">Crinkler effector protein N-terminal domain-containing protein</fullName>
    </recommendedName>
</protein>
<evidence type="ECO:0000256" key="1">
    <source>
        <dbReference type="ARBA" id="ARBA00004340"/>
    </source>
</evidence>
<dbReference type="Pfam" id="PF20147">
    <property type="entry name" value="Crinkler"/>
    <property type="match status" value="1"/>
</dbReference>
<dbReference type="Proteomes" id="UP000703661">
    <property type="component" value="Unassembled WGS sequence"/>
</dbReference>
<keyword evidence="7" id="KW-1185">Reference proteome</keyword>
<accession>A0A9P6MKX8</accession>
<feature type="non-terminal residue" evidence="6">
    <location>
        <position position="181"/>
    </location>
</feature>
<feature type="domain" description="Crinkler effector protein N-terminal" evidence="5">
    <location>
        <begin position="6"/>
        <end position="109"/>
    </location>
</feature>
<name>A0A9P6MKX8_9FUNG</name>
<gene>
    <name evidence="6" type="ORF">BGZ80_005404</name>
</gene>
<dbReference type="GO" id="GO:0043657">
    <property type="term" value="C:host cell"/>
    <property type="evidence" value="ECO:0007669"/>
    <property type="project" value="UniProtKB-SubCell"/>
</dbReference>
<dbReference type="EMBL" id="JAAAID010002665">
    <property type="protein sequence ID" value="KAG0005725.1"/>
    <property type="molecule type" value="Genomic_DNA"/>
</dbReference>
<evidence type="ECO:0000256" key="2">
    <source>
        <dbReference type="ARBA" id="ARBA00004613"/>
    </source>
</evidence>
<dbReference type="AlphaFoldDB" id="A0A9P6MKX8"/>
<keyword evidence="3" id="KW-0964">Secreted</keyword>
<evidence type="ECO:0000313" key="7">
    <source>
        <dbReference type="Proteomes" id="UP000703661"/>
    </source>
</evidence>
<evidence type="ECO:0000256" key="4">
    <source>
        <dbReference type="SAM" id="MobiDB-lite"/>
    </source>
</evidence>
<feature type="region of interest" description="Disordered" evidence="4">
    <location>
        <begin position="121"/>
        <end position="142"/>
    </location>
</feature>
<evidence type="ECO:0000256" key="3">
    <source>
        <dbReference type="ARBA" id="ARBA00022525"/>
    </source>
</evidence>
<reference evidence="6" key="1">
    <citation type="journal article" date="2020" name="Fungal Divers.">
        <title>Resolving the Mortierellaceae phylogeny through synthesis of multi-gene phylogenetics and phylogenomics.</title>
        <authorList>
            <person name="Vandepol N."/>
            <person name="Liber J."/>
            <person name="Desiro A."/>
            <person name="Na H."/>
            <person name="Kennedy M."/>
            <person name="Barry K."/>
            <person name="Grigoriev I.V."/>
            <person name="Miller A.N."/>
            <person name="O'Donnell K."/>
            <person name="Stajich J.E."/>
            <person name="Bonito G."/>
        </authorList>
    </citation>
    <scope>NUCLEOTIDE SEQUENCE</scope>
    <source>
        <strain evidence="6">NRRL 2769</strain>
    </source>
</reference>
<dbReference type="GO" id="GO:0005576">
    <property type="term" value="C:extracellular region"/>
    <property type="evidence" value="ECO:0007669"/>
    <property type="project" value="UniProtKB-SubCell"/>
</dbReference>
<dbReference type="InterPro" id="IPR045379">
    <property type="entry name" value="Crinkler_N"/>
</dbReference>
<evidence type="ECO:0000259" key="5">
    <source>
        <dbReference type="Pfam" id="PF20147"/>
    </source>
</evidence>
<comment type="subcellular location">
    <subcellularLocation>
        <location evidence="1">Host cell</location>
    </subcellularLocation>
    <subcellularLocation>
        <location evidence="2">Secreted</location>
    </subcellularLocation>
</comment>